<proteinExistence type="predicted"/>
<evidence type="ECO:0000256" key="1">
    <source>
        <dbReference type="SAM" id="MobiDB-lite"/>
    </source>
</evidence>
<feature type="domain" description="Restriction endonuclease type II NgoFVII N-terminal" evidence="2">
    <location>
        <begin position="71"/>
        <end position="110"/>
    </location>
</feature>
<evidence type="ECO:0000313" key="4">
    <source>
        <dbReference type="Proteomes" id="UP000829452"/>
    </source>
</evidence>
<dbReference type="InterPro" id="IPR019065">
    <property type="entry name" value="RE_NgoFVII_N"/>
</dbReference>
<sequence>MDLEDVAGQRPMPRPHAADGTRSEHAAAARREKPAVQRFGKDPADRPDPETASVLVDVRGHQRRAGSSLRPSRVTLTIGMYSKEGMPERSYHAARAYNQKWREEGIGEIRLVQTYKRTNVIFGLKKITLVRQWPYPASEPPYIKHFKTNEISEVTKIYISLLQHSTKKTAIYS</sequence>
<organism evidence="3 4">
    <name type="scientific">Bifidobacterium longum subsp. longum</name>
    <dbReference type="NCBI Taxonomy" id="1679"/>
    <lineage>
        <taxon>Bacteria</taxon>
        <taxon>Bacillati</taxon>
        <taxon>Actinomycetota</taxon>
        <taxon>Actinomycetes</taxon>
        <taxon>Bifidobacteriales</taxon>
        <taxon>Bifidobacteriaceae</taxon>
        <taxon>Bifidobacterium</taxon>
    </lineage>
</organism>
<dbReference type="EMBL" id="CP049772">
    <property type="protein sequence ID" value="UNL80902.1"/>
    <property type="molecule type" value="Genomic_DNA"/>
</dbReference>
<dbReference type="GO" id="GO:0004519">
    <property type="term" value="F:endonuclease activity"/>
    <property type="evidence" value="ECO:0007669"/>
    <property type="project" value="UniProtKB-KW"/>
</dbReference>
<protein>
    <submittedName>
        <fullName evidence="3">NgoFVII family restriction endonuclease</fullName>
    </submittedName>
</protein>
<accession>A0A9Q8QPN9</accession>
<evidence type="ECO:0000259" key="2">
    <source>
        <dbReference type="Pfam" id="PF09565"/>
    </source>
</evidence>
<keyword evidence="3" id="KW-0540">Nuclease</keyword>
<name>A0A9Q8QPN9_BIFLL</name>
<feature type="compositionally biased region" description="Basic and acidic residues" evidence="1">
    <location>
        <begin position="16"/>
        <end position="49"/>
    </location>
</feature>
<feature type="region of interest" description="Disordered" evidence="1">
    <location>
        <begin position="1"/>
        <end position="51"/>
    </location>
</feature>
<gene>
    <name evidence="3" type="ORF">G8B11_00190</name>
</gene>
<evidence type="ECO:0000313" key="3">
    <source>
        <dbReference type="EMBL" id="UNL80902.1"/>
    </source>
</evidence>
<keyword evidence="3" id="KW-0378">Hydrolase</keyword>
<dbReference type="AlphaFoldDB" id="A0A9Q8QPN9"/>
<dbReference type="Proteomes" id="UP000829452">
    <property type="component" value="Chromosome"/>
</dbReference>
<keyword evidence="3" id="KW-0255">Endonuclease</keyword>
<reference evidence="3" key="1">
    <citation type="submission" date="2020-02" db="EMBL/GenBank/DDBJ databases">
        <title>The Isolation and identification of Lactobacillus and Bifidobacterium species from dairy as potential probiotics for calf scour mitigation.</title>
        <authorList>
            <person name="Dhadda K."/>
            <person name="Guan L."/>
            <person name="Chen Y."/>
            <person name="Malmuthuge N."/>
        </authorList>
    </citation>
    <scope>NUCLEOTIDE SEQUENCE</scope>
    <source>
        <strain evidence="3">B1</strain>
    </source>
</reference>
<dbReference type="Gene3D" id="3.30.870.10">
    <property type="entry name" value="Endonuclease Chain A"/>
    <property type="match status" value="1"/>
</dbReference>
<dbReference type="Pfam" id="PF09565">
    <property type="entry name" value="RE_NgoFVII"/>
    <property type="match status" value="1"/>
</dbReference>